<evidence type="ECO:0000313" key="1">
    <source>
        <dbReference type="EMBL" id="MFD2543738.1"/>
    </source>
</evidence>
<gene>
    <name evidence="1" type="ORF">ACFSSB_15530</name>
</gene>
<reference evidence="2" key="1">
    <citation type="journal article" date="2019" name="Int. J. Syst. Evol. Microbiol.">
        <title>The Global Catalogue of Microorganisms (GCM) 10K type strain sequencing project: providing services to taxonomists for standard genome sequencing and annotation.</title>
        <authorList>
            <consortium name="The Broad Institute Genomics Platform"/>
            <consortium name="The Broad Institute Genome Sequencing Center for Infectious Disease"/>
            <person name="Wu L."/>
            <person name="Ma J."/>
        </authorList>
    </citation>
    <scope>NUCLEOTIDE SEQUENCE [LARGE SCALE GENOMIC DNA]</scope>
    <source>
        <strain evidence="2">KCTC 42808</strain>
    </source>
</reference>
<accession>A0ABW5K6Q5</accession>
<evidence type="ECO:0008006" key="3">
    <source>
        <dbReference type="Google" id="ProtNLM"/>
    </source>
</evidence>
<dbReference type="EMBL" id="JBHULM010000035">
    <property type="protein sequence ID" value="MFD2543738.1"/>
    <property type="molecule type" value="Genomic_DNA"/>
</dbReference>
<dbReference type="Proteomes" id="UP001597467">
    <property type="component" value="Unassembled WGS sequence"/>
</dbReference>
<dbReference type="RefSeq" id="WP_379905947.1">
    <property type="nucleotide sequence ID" value="NZ_JBHULM010000035.1"/>
</dbReference>
<proteinExistence type="predicted"/>
<keyword evidence="2" id="KW-1185">Reference proteome</keyword>
<protein>
    <recommendedName>
        <fullName evidence="3">TonB C-terminal domain-containing protein</fullName>
    </recommendedName>
</protein>
<comment type="caution">
    <text evidence="1">The sequence shown here is derived from an EMBL/GenBank/DDBJ whole genome shotgun (WGS) entry which is preliminary data.</text>
</comment>
<sequence>MKRTMFLLLTILPILTYGQSEFCEKSFGESYYPLKIGFEKHLTWGTATYVEKVTGTTEKDGIEYFNYEQDFGGGTSYDLLLRKQNDTVFMYNEKQKKDVILLIERPIKGTKWESGKVVEIDVFFESPFCNYKNLLVIENKYPDGSKEKRFYKKGLGLVAVTTKKGIKGMCVPSKEETIALTKPLSAYECTEKGDKEAIGKCTMTYIHSYLIGELNKRKLKTPKEEGILKFDLHIDKNGKVSQIKSLNSLKGGNQAKKQIIEILYSLPKLRPVMTSEKKSVGTKLELTIPIKTK</sequence>
<name>A0ABW5K6Q5_9FLAO</name>
<evidence type="ECO:0000313" key="2">
    <source>
        <dbReference type="Proteomes" id="UP001597467"/>
    </source>
</evidence>
<organism evidence="1 2">
    <name type="scientific">Lacinutrix gracilariae</name>
    <dbReference type="NCBI Taxonomy" id="1747198"/>
    <lineage>
        <taxon>Bacteria</taxon>
        <taxon>Pseudomonadati</taxon>
        <taxon>Bacteroidota</taxon>
        <taxon>Flavobacteriia</taxon>
        <taxon>Flavobacteriales</taxon>
        <taxon>Flavobacteriaceae</taxon>
        <taxon>Lacinutrix</taxon>
    </lineage>
</organism>